<comment type="caution">
    <text evidence="1">The sequence shown here is derived from an EMBL/GenBank/DDBJ whole genome shotgun (WGS) entry which is preliminary data.</text>
</comment>
<sequence>DIQRLAKIGVCVTSCSVQNKLISWRSSLDEEILKLRDDWSNGGHVKFQLVGDSWDKNILPSFRTSQQKTLSIHLFNTIAVVDRITPVSAITEGQQTESADIDIKEFIPSVQEQENLMEELVFLVASSVIQNIPQMKNEFGNVYPIHFTHKYSLLAGKNTKQYPLGLFDCNETKTAEVIQLLKKLQKQYVPFNNEQIVEPVFFGEI</sequence>
<dbReference type="EMBL" id="JBJQND010000010">
    <property type="protein sequence ID" value="KAL3864206.1"/>
    <property type="molecule type" value="Genomic_DNA"/>
</dbReference>
<reference evidence="1 2" key="1">
    <citation type="submission" date="2024-11" db="EMBL/GenBank/DDBJ databases">
        <title>Chromosome-level genome assembly of the freshwater bivalve Anodonta woodiana.</title>
        <authorList>
            <person name="Chen X."/>
        </authorList>
    </citation>
    <scope>NUCLEOTIDE SEQUENCE [LARGE SCALE GENOMIC DNA]</scope>
    <source>
        <strain evidence="1">MN2024</strain>
        <tissue evidence="1">Gills</tissue>
    </source>
</reference>
<dbReference type="Proteomes" id="UP001634394">
    <property type="component" value="Unassembled WGS sequence"/>
</dbReference>
<keyword evidence="2" id="KW-1185">Reference proteome</keyword>
<name>A0ABD3VSW1_SINWO</name>
<accession>A0ABD3VSW1</accession>
<feature type="non-terminal residue" evidence="1">
    <location>
        <position position="1"/>
    </location>
</feature>
<gene>
    <name evidence="1" type="ORF">ACJMK2_005910</name>
</gene>
<dbReference type="AlphaFoldDB" id="A0ABD3VSW1"/>
<protein>
    <submittedName>
        <fullName evidence="1">Uncharacterized protein</fullName>
    </submittedName>
</protein>
<evidence type="ECO:0000313" key="2">
    <source>
        <dbReference type="Proteomes" id="UP001634394"/>
    </source>
</evidence>
<evidence type="ECO:0000313" key="1">
    <source>
        <dbReference type="EMBL" id="KAL3864206.1"/>
    </source>
</evidence>
<proteinExistence type="predicted"/>
<organism evidence="1 2">
    <name type="scientific">Sinanodonta woodiana</name>
    <name type="common">Chinese pond mussel</name>
    <name type="synonym">Anodonta woodiana</name>
    <dbReference type="NCBI Taxonomy" id="1069815"/>
    <lineage>
        <taxon>Eukaryota</taxon>
        <taxon>Metazoa</taxon>
        <taxon>Spiralia</taxon>
        <taxon>Lophotrochozoa</taxon>
        <taxon>Mollusca</taxon>
        <taxon>Bivalvia</taxon>
        <taxon>Autobranchia</taxon>
        <taxon>Heteroconchia</taxon>
        <taxon>Palaeoheterodonta</taxon>
        <taxon>Unionida</taxon>
        <taxon>Unionoidea</taxon>
        <taxon>Unionidae</taxon>
        <taxon>Unioninae</taxon>
        <taxon>Sinanodonta</taxon>
    </lineage>
</organism>